<feature type="active site" evidence="9">
    <location>
        <position position="126"/>
    </location>
</feature>
<comment type="pathway">
    <text evidence="9">Protein modification; lipoprotein biosynthesis (signal peptide cleavage).</text>
</comment>
<reference evidence="12 13" key="1">
    <citation type="submission" date="2014-08" db="EMBL/GenBank/DDBJ databases">
        <title>Complete genome of a marine bacteria Jeotgalibacillus malaysiensis.</title>
        <authorList>
            <person name="Yaakop A.S."/>
            <person name="Chan K.-G."/>
            <person name="Goh K.M."/>
        </authorList>
    </citation>
    <scope>NUCLEOTIDE SEQUENCE [LARGE SCALE GENOMIC DNA]</scope>
    <source>
        <strain evidence="12 13">D5</strain>
    </source>
</reference>
<evidence type="ECO:0000256" key="9">
    <source>
        <dbReference type="HAMAP-Rule" id="MF_00161"/>
    </source>
</evidence>
<evidence type="ECO:0000313" key="13">
    <source>
        <dbReference type="Proteomes" id="UP000031449"/>
    </source>
</evidence>
<dbReference type="HAMAP" id="MF_00161">
    <property type="entry name" value="LspA"/>
    <property type="match status" value="1"/>
</dbReference>
<evidence type="ECO:0000313" key="12">
    <source>
        <dbReference type="EMBL" id="AJD90929.1"/>
    </source>
</evidence>
<dbReference type="EMBL" id="CP009416">
    <property type="protein sequence ID" value="AJD90929.1"/>
    <property type="molecule type" value="Genomic_DNA"/>
</dbReference>
<feature type="transmembrane region" description="Helical" evidence="9">
    <location>
        <begin position="58"/>
        <end position="75"/>
    </location>
</feature>
<evidence type="ECO:0000256" key="4">
    <source>
        <dbReference type="ARBA" id="ARBA00022692"/>
    </source>
</evidence>
<dbReference type="Proteomes" id="UP000031449">
    <property type="component" value="Chromosome"/>
</dbReference>
<dbReference type="PANTHER" id="PTHR33695:SF1">
    <property type="entry name" value="LIPOPROTEIN SIGNAL PEPTIDASE"/>
    <property type="match status" value="1"/>
</dbReference>
<evidence type="ECO:0000256" key="5">
    <source>
        <dbReference type="ARBA" id="ARBA00022750"/>
    </source>
</evidence>
<dbReference type="GO" id="GO:0005886">
    <property type="term" value="C:plasma membrane"/>
    <property type="evidence" value="ECO:0007669"/>
    <property type="project" value="UniProtKB-SubCell"/>
</dbReference>
<keyword evidence="3 9" id="KW-0645">Protease</keyword>
<dbReference type="GO" id="GO:0004190">
    <property type="term" value="F:aspartic-type endopeptidase activity"/>
    <property type="evidence" value="ECO:0007669"/>
    <property type="project" value="UniProtKB-UniRule"/>
</dbReference>
<evidence type="ECO:0000256" key="3">
    <source>
        <dbReference type="ARBA" id="ARBA00022670"/>
    </source>
</evidence>
<comment type="caution">
    <text evidence="9">Lacks conserved residue(s) required for the propagation of feature annotation.</text>
</comment>
<dbReference type="Pfam" id="PF01252">
    <property type="entry name" value="Peptidase_A8"/>
    <property type="match status" value="1"/>
</dbReference>
<evidence type="ECO:0000256" key="10">
    <source>
        <dbReference type="RuleBase" id="RU000594"/>
    </source>
</evidence>
<keyword evidence="2 9" id="KW-1003">Cell membrane</keyword>
<comment type="similarity">
    <text evidence="1 9 11">Belongs to the peptidase A8 family.</text>
</comment>
<feature type="transmembrane region" description="Helical" evidence="9">
    <location>
        <begin position="121"/>
        <end position="142"/>
    </location>
</feature>
<dbReference type="UniPathway" id="UPA00665"/>
<dbReference type="EC" id="3.4.23.36" evidence="9"/>
<name>A0A0B5ASD9_9BACL</name>
<sequence length="162" mass="18600">MIYYLLALFIIVVDQLTKWLVVRNMEVGESINVIDGFFYLTSHRNTGAAWGMLEGQMWLFYIVTLVVIAGILYYYHKHAKGNKLFSASLMVLLGGAVGNFIDRIFRQEVVDFLQFTFFNFIFNIADAALTIGVIMLFLQMILEEVQEKRKKNGKHSTLNTGK</sequence>
<comment type="catalytic activity">
    <reaction evidence="9 10">
        <text>Release of signal peptides from bacterial membrane prolipoproteins. Hydrolyzes -Xaa-Yaa-Zaa-|-(S,diacylglyceryl)Cys-, in which Xaa is hydrophobic (preferably Leu), and Yaa (Ala or Ser) and Zaa (Gly or Ala) have small, neutral side chains.</text>
        <dbReference type="EC" id="3.4.23.36"/>
    </reaction>
</comment>
<dbReference type="PROSITE" id="PS00855">
    <property type="entry name" value="SPASE_II"/>
    <property type="match status" value="1"/>
</dbReference>
<dbReference type="KEGG" id="jeo:JMA_16120"/>
<protein>
    <recommendedName>
        <fullName evidence="9">Lipoprotein signal peptidase</fullName>
        <ecNumber evidence="9">3.4.23.36</ecNumber>
    </recommendedName>
    <alternativeName>
        <fullName evidence="9">Prolipoprotein signal peptidase</fullName>
    </alternativeName>
    <alternativeName>
        <fullName evidence="9">Signal peptidase II</fullName>
        <shortName evidence="9">SPase II</shortName>
    </alternativeName>
</protein>
<keyword evidence="13" id="KW-1185">Reference proteome</keyword>
<feature type="transmembrane region" description="Helical" evidence="9">
    <location>
        <begin position="84"/>
        <end position="101"/>
    </location>
</feature>
<gene>
    <name evidence="9" type="primary">lspA</name>
    <name evidence="12" type="ORF">JMA_16120</name>
</gene>
<dbReference type="GO" id="GO:0006508">
    <property type="term" value="P:proteolysis"/>
    <property type="evidence" value="ECO:0007669"/>
    <property type="project" value="UniProtKB-KW"/>
</dbReference>
<dbReference type="PRINTS" id="PR00781">
    <property type="entry name" value="LIPOSIGPTASE"/>
</dbReference>
<dbReference type="InterPro" id="IPR001872">
    <property type="entry name" value="Peptidase_A8"/>
</dbReference>
<evidence type="ECO:0000256" key="11">
    <source>
        <dbReference type="RuleBase" id="RU004181"/>
    </source>
</evidence>
<keyword evidence="6 9" id="KW-0378">Hydrolase</keyword>
<feature type="active site" evidence="9">
    <location>
        <position position="111"/>
    </location>
</feature>
<dbReference type="NCBIfam" id="TIGR00077">
    <property type="entry name" value="lspA"/>
    <property type="match status" value="1"/>
</dbReference>
<evidence type="ECO:0000256" key="2">
    <source>
        <dbReference type="ARBA" id="ARBA00022475"/>
    </source>
</evidence>
<dbReference type="STRING" id="1508404.JMA_16120"/>
<dbReference type="PANTHER" id="PTHR33695">
    <property type="entry name" value="LIPOPROTEIN SIGNAL PEPTIDASE"/>
    <property type="match status" value="1"/>
</dbReference>
<keyword evidence="4 9" id="KW-0812">Transmembrane</keyword>
<keyword evidence="8 9" id="KW-0472">Membrane</keyword>
<dbReference type="AlphaFoldDB" id="A0A0B5ASD9"/>
<evidence type="ECO:0000256" key="1">
    <source>
        <dbReference type="ARBA" id="ARBA00006139"/>
    </source>
</evidence>
<proteinExistence type="inferred from homology"/>
<evidence type="ECO:0000256" key="6">
    <source>
        <dbReference type="ARBA" id="ARBA00022801"/>
    </source>
</evidence>
<organism evidence="12 13">
    <name type="scientific">Jeotgalibacillus malaysiensis</name>
    <dbReference type="NCBI Taxonomy" id="1508404"/>
    <lineage>
        <taxon>Bacteria</taxon>
        <taxon>Bacillati</taxon>
        <taxon>Bacillota</taxon>
        <taxon>Bacilli</taxon>
        <taxon>Bacillales</taxon>
        <taxon>Caryophanaceae</taxon>
        <taxon>Jeotgalibacillus</taxon>
    </lineage>
</organism>
<evidence type="ECO:0000256" key="8">
    <source>
        <dbReference type="ARBA" id="ARBA00023136"/>
    </source>
</evidence>
<keyword evidence="7 9" id="KW-1133">Transmembrane helix</keyword>
<accession>A0A0B5ASD9</accession>
<keyword evidence="5 9" id="KW-0064">Aspartyl protease</keyword>
<comment type="subcellular location">
    <subcellularLocation>
        <location evidence="9">Cell membrane</location>
        <topology evidence="9">Multi-pass membrane protein</topology>
    </subcellularLocation>
</comment>
<comment type="function">
    <text evidence="9 10">This protein specifically catalyzes the removal of signal peptides from prolipoproteins.</text>
</comment>
<dbReference type="HOGENOM" id="CLU_083252_3_4_9"/>
<evidence type="ECO:0000256" key="7">
    <source>
        <dbReference type="ARBA" id="ARBA00022989"/>
    </source>
</evidence>